<reference evidence="4 5" key="1">
    <citation type="submission" date="2019-04" db="EMBL/GenBank/DDBJ databases">
        <title>Friends and foes A comparative genomics studyof 23 Aspergillus species from section Flavi.</title>
        <authorList>
            <consortium name="DOE Joint Genome Institute"/>
            <person name="Kjaerbolling I."/>
            <person name="Vesth T."/>
            <person name="Frisvad J.C."/>
            <person name="Nybo J.L."/>
            <person name="Theobald S."/>
            <person name="Kildgaard S."/>
            <person name="Isbrandt T."/>
            <person name="Kuo A."/>
            <person name="Sato A."/>
            <person name="Lyhne E.K."/>
            <person name="Kogle M.E."/>
            <person name="Wiebenga A."/>
            <person name="Kun R.S."/>
            <person name="Lubbers R.J."/>
            <person name="Makela M.R."/>
            <person name="Barry K."/>
            <person name="Chovatia M."/>
            <person name="Clum A."/>
            <person name="Daum C."/>
            <person name="Haridas S."/>
            <person name="He G."/>
            <person name="LaButti K."/>
            <person name="Lipzen A."/>
            <person name="Mondo S."/>
            <person name="Riley R."/>
            <person name="Salamov A."/>
            <person name="Simmons B.A."/>
            <person name="Magnuson J.K."/>
            <person name="Henrissat B."/>
            <person name="Mortensen U.H."/>
            <person name="Larsen T.O."/>
            <person name="Devries R.P."/>
            <person name="Grigoriev I.V."/>
            <person name="Machida M."/>
            <person name="Baker S.E."/>
            <person name="Andersen M.R."/>
        </authorList>
    </citation>
    <scope>NUCLEOTIDE SEQUENCE [LARGE SCALE GENOMIC DNA]</scope>
    <source>
        <strain evidence="4 5">IBT 29228</strain>
    </source>
</reference>
<evidence type="ECO:0000256" key="2">
    <source>
        <dbReference type="ARBA" id="ARBA00023445"/>
    </source>
</evidence>
<comment type="similarity">
    <text evidence="2">Belongs to the NAD(P)-dependent epimerase/dehydratase family. Dihydroflavonol-4-reductase subfamily.</text>
</comment>
<keyword evidence="1" id="KW-0560">Oxidoreductase</keyword>
<evidence type="ECO:0000313" key="5">
    <source>
        <dbReference type="Proteomes" id="UP000326198"/>
    </source>
</evidence>
<sequence length="348" mass="38016">MASETVLITGASGFVATHIVDSFLRAGYNVRGTVRSKQTANKVRGTFPEYKDKLSFAIVPDVSSAKAFDEVIQGVTGVIHTATPFQLIVKDKERDLLRPAIEGTINLLRSIKRNASLVRRVVHTSSFADMLDMSKGDRPGYIYTEADWNPMTYAQATDINTPDIAAYCAAKTLAEYAAWEFMATENPPFDLVTICPPCVFGPVKNATASLSNLNTSSMEIYRLMAPASQPSHDMPPTLVPAWVDVRDVAEAHLKAFEVPGAGGQRFLVAQGNFNSQQIADILRDRVAEVRDRVPLGKPRSGLGDIFGCDASKSEKVLGLRYRPLEEAVVDAARSFLKLEQVNQCCATL</sequence>
<evidence type="ECO:0000259" key="3">
    <source>
        <dbReference type="Pfam" id="PF01370"/>
    </source>
</evidence>
<name>A0A5N7BKS0_9EURO</name>
<dbReference type="FunFam" id="3.40.50.720:FF:000191">
    <property type="entry name" value="Methylglyoxal reductase (NADPH-dependent)"/>
    <property type="match status" value="1"/>
</dbReference>
<dbReference type="SUPFAM" id="SSF51735">
    <property type="entry name" value="NAD(P)-binding Rossmann-fold domains"/>
    <property type="match status" value="1"/>
</dbReference>
<dbReference type="InterPro" id="IPR050425">
    <property type="entry name" value="NAD(P)_dehydrat-like"/>
</dbReference>
<dbReference type="InterPro" id="IPR001509">
    <property type="entry name" value="Epimerase_deHydtase"/>
</dbReference>
<dbReference type="AlphaFoldDB" id="A0A5N7BKS0"/>
<dbReference type="EMBL" id="ML736163">
    <property type="protein sequence ID" value="KAE8382328.1"/>
    <property type="molecule type" value="Genomic_DNA"/>
</dbReference>
<dbReference type="PANTHER" id="PTHR10366">
    <property type="entry name" value="NAD DEPENDENT EPIMERASE/DEHYDRATASE"/>
    <property type="match status" value="1"/>
</dbReference>
<protein>
    <recommendedName>
        <fullName evidence="3">NAD-dependent epimerase/dehydratase domain-containing protein</fullName>
    </recommendedName>
</protein>
<evidence type="ECO:0000313" key="4">
    <source>
        <dbReference type="EMBL" id="KAE8382328.1"/>
    </source>
</evidence>
<evidence type="ECO:0000256" key="1">
    <source>
        <dbReference type="ARBA" id="ARBA00023002"/>
    </source>
</evidence>
<accession>A0A5N7BKS0</accession>
<proteinExistence type="inferred from homology"/>
<dbReference type="InterPro" id="IPR036291">
    <property type="entry name" value="NAD(P)-bd_dom_sf"/>
</dbReference>
<dbReference type="Pfam" id="PF01370">
    <property type="entry name" value="Epimerase"/>
    <property type="match status" value="1"/>
</dbReference>
<organism evidence="4 5">
    <name type="scientific">Aspergillus bertholletiae</name>
    <dbReference type="NCBI Taxonomy" id="1226010"/>
    <lineage>
        <taxon>Eukaryota</taxon>
        <taxon>Fungi</taxon>
        <taxon>Dikarya</taxon>
        <taxon>Ascomycota</taxon>
        <taxon>Pezizomycotina</taxon>
        <taxon>Eurotiomycetes</taxon>
        <taxon>Eurotiomycetidae</taxon>
        <taxon>Eurotiales</taxon>
        <taxon>Aspergillaceae</taxon>
        <taxon>Aspergillus</taxon>
        <taxon>Aspergillus subgen. Circumdati</taxon>
    </lineage>
</organism>
<dbReference type="PANTHER" id="PTHR10366:SF579">
    <property type="entry name" value="3-BETA HYDROXYSTEROID DEHYDROGENASE_ISOMERASE FAMILY PROTEIN (AFU_ORTHOLOGUE AFUA_3G02250)"/>
    <property type="match status" value="1"/>
</dbReference>
<dbReference type="Gene3D" id="3.40.50.720">
    <property type="entry name" value="NAD(P)-binding Rossmann-like Domain"/>
    <property type="match status" value="1"/>
</dbReference>
<gene>
    <name evidence="4" type="ORF">BDV26DRAFT_299714</name>
</gene>
<keyword evidence="5" id="KW-1185">Reference proteome</keyword>
<dbReference type="OrthoDB" id="2735536at2759"/>
<feature type="domain" description="NAD-dependent epimerase/dehydratase" evidence="3">
    <location>
        <begin position="6"/>
        <end position="263"/>
    </location>
</feature>
<dbReference type="GO" id="GO:0016616">
    <property type="term" value="F:oxidoreductase activity, acting on the CH-OH group of donors, NAD or NADP as acceptor"/>
    <property type="evidence" value="ECO:0007669"/>
    <property type="project" value="TreeGrafter"/>
</dbReference>
<dbReference type="Proteomes" id="UP000326198">
    <property type="component" value="Unassembled WGS sequence"/>
</dbReference>
<dbReference type="CDD" id="cd05227">
    <property type="entry name" value="AR_SDR_e"/>
    <property type="match status" value="1"/>
</dbReference>